<gene>
    <name evidence="2" type="ORF">JOF47_003374</name>
</gene>
<dbReference type="Gene3D" id="3.30.420.40">
    <property type="match status" value="2"/>
</dbReference>
<protein>
    <submittedName>
        <fullName evidence="2">NBD/HSP70 family sugar kinase</fullName>
    </submittedName>
</protein>
<accession>A0ABS4XHY2</accession>
<comment type="similarity">
    <text evidence="1">Belongs to the ROK (NagC/XylR) family.</text>
</comment>
<organism evidence="2 3">
    <name type="scientific">Paeniglutamicibacter kerguelensis</name>
    <dbReference type="NCBI Taxonomy" id="254788"/>
    <lineage>
        <taxon>Bacteria</taxon>
        <taxon>Bacillati</taxon>
        <taxon>Actinomycetota</taxon>
        <taxon>Actinomycetes</taxon>
        <taxon>Micrococcales</taxon>
        <taxon>Micrococcaceae</taxon>
        <taxon>Paeniglutamicibacter</taxon>
    </lineage>
</organism>
<evidence type="ECO:0000313" key="2">
    <source>
        <dbReference type="EMBL" id="MBP2387863.1"/>
    </source>
</evidence>
<keyword evidence="2" id="KW-0808">Transferase</keyword>
<keyword evidence="2" id="KW-0418">Kinase</keyword>
<dbReference type="PANTHER" id="PTHR18964:SF149">
    <property type="entry name" value="BIFUNCTIONAL UDP-N-ACETYLGLUCOSAMINE 2-EPIMERASE_N-ACETYLMANNOSAMINE KINASE"/>
    <property type="match status" value="1"/>
</dbReference>
<dbReference type="InterPro" id="IPR000600">
    <property type="entry name" value="ROK"/>
</dbReference>
<dbReference type="SUPFAM" id="SSF53067">
    <property type="entry name" value="Actin-like ATPase domain"/>
    <property type="match status" value="1"/>
</dbReference>
<evidence type="ECO:0000313" key="3">
    <source>
        <dbReference type="Proteomes" id="UP001296993"/>
    </source>
</evidence>
<dbReference type="PANTHER" id="PTHR18964">
    <property type="entry name" value="ROK (REPRESSOR, ORF, KINASE) FAMILY"/>
    <property type="match status" value="1"/>
</dbReference>
<dbReference type="InterPro" id="IPR043129">
    <property type="entry name" value="ATPase_NBD"/>
</dbReference>
<dbReference type="GO" id="GO:0016301">
    <property type="term" value="F:kinase activity"/>
    <property type="evidence" value="ECO:0007669"/>
    <property type="project" value="UniProtKB-KW"/>
</dbReference>
<dbReference type="EMBL" id="JAGIOF010000001">
    <property type="protein sequence ID" value="MBP2387863.1"/>
    <property type="molecule type" value="Genomic_DNA"/>
</dbReference>
<comment type="caution">
    <text evidence="2">The sequence shown here is derived from an EMBL/GenBank/DDBJ whole genome shotgun (WGS) entry which is preliminary data.</text>
</comment>
<reference evidence="2 3" key="1">
    <citation type="submission" date="2021-03" db="EMBL/GenBank/DDBJ databases">
        <title>Sequencing the genomes of 1000 actinobacteria strains.</title>
        <authorList>
            <person name="Klenk H.-P."/>
        </authorList>
    </citation>
    <scope>NUCLEOTIDE SEQUENCE [LARGE SCALE GENOMIC DNA]</scope>
    <source>
        <strain evidence="2 3">DSM 15797</strain>
    </source>
</reference>
<dbReference type="Proteomes" id="UP001296993">
    <property type="component" value="Unassembled WGS sequence"/>
</dbReference>
<name>A0ABS4XHY2_9MICC</name>
<proteinExistence type="inferred from homology"/>
<dbReference type="RefSeq" id="WP_210000446.1">
    <property type="nucleotide sequence ID" value="NZ_BAAAJY010000001.1"/>
</dbReference>
<keyword evidence="3" id="KW-1185">Reference proteome</keyword>
<dbReference type="Pfam" id="PF00480">
    <property type="entry name" value="ROK"/>
    <property type="match status" value="1"/>
</dbReference>
<evidence type="ECO:0000256" key="1">
    <source>
        <dbReference type="ARBA" id="ARBA00006479"/>
    </source>
</evidence>
<sequence length="324" mass="32940">MTQSATATLTRTIRIGVDIGGTKTETVAIDADNNVLHTLRRPTGFGADEVLRSLHTVVSELRGTPALDGLPVTSLGIGIPGTVDTATGLVSSAVNVGLGSLELGALAQGEHGLPVTVENDVNAAALGAHHVLGTTEQSRSSAYLNLGTGLAAGYVSCGQLVRGASGAAGEIGHLTLGLLDEPCPCGQRGCLELVASGSGIARQWRGGGRWPAVSLFNDAAAGNPEARSIQQRFFHGTATAIRILGLTFDPASIYVGGGLNALGQPLLTGIREELKKADARSPFLAGLSLGQRVSLVPPGLPIGSIGAAIAGSTHVHTPQPQQQR</sequence>